<dbReference type="RefSeq" id="WP_161595727.1">
    <property type="nucleotide sequence ID" value="NZ_CP045032.1"/>
</dbReference>
<dbReference type="AlphaFoldDB" id="A0A5J6Z8I6"/>
<dbReference type="EMBL" id="CP045032">
    <property type="protein sequence ID" value="QFQ02711.1"/>
    <property type="molecule type" value="Genomic_DNA"/>
</dbReference>
<dbReference type="GO" id="GO:0003676">
    <property type="term" value="F:nucleic acid binding"/>
    <property type="evidence" value="ECO:0007669"/>
    <property type="project" value="InterPro"/>
</dbReference>
<dbReference type="PROSITE" id="PS00092">
    <property type="entry name" value="N6_MTASE"/>
    <property type="match status" value="1"/>
</dbReference>
<dbReference type="InterPro" id="IPR040758">
    <property type="entry name" value="PrmC_N"/>
</dbReference>
<evidence type="ECO:0000313" key="2">
    <source>
        <dbReference type="EMBL" id="QFQ02711.1"/>
    </source>
</evidence>
<proteinExistence type="predicted"/>
<dbReference type="Pfam" id="PF17827">
    <property type="entry name" value="PrmC_N"/>
    <property type="match status" value="1"/>
</dbReference>
<dbReference type="Proteomes" id="UP000326711">
    <property type="component" value="Chromosome"/>
</dbReference>
<organism evidence="2 3">
    <name type="scientific">Corynebacterium urogenitale</name>
    <dbReference type="NCBI Taxonomy" id="2487892"/>
    <lineage>
        <taxon>Bacteria</taxon>
        <taxon>Bacillati</taxon>
        <taxon>Actinomycetota</taxon>
        <taxon>Actinomycetes</taxon>
        <taxon>Mycobacteriales</taxon>
        <taxon>Corynebacteriaceae</taxon>
        <taxon>Corynebacterium</taxon>
    </lineage>
</organism>
<accession>A0A5J6Z8I6</accession>
<dbReference type="CDD" id="cd02440">
    <property type="entry name" value="AdoMet_MTases"/>
    <property type="match status" value="1"/>
</dbReference>
<feature type="domain" description="Release factor glutamine methyltransferase N-terminal" evidence="1">
    <location>
        <begin position="14"/>
        <end position="90"/>
    </location>
</feature>
<dbReference type="Gene3D" id="1.10.8.10">
    <property type="entry name" value="DNA helicase RuvA subunit, C-terminal domain"/>
    <property type="match status" value="1"/>
</dbReference>
<dbReference type="GO" id="GO:0032259">
    <property type="term" value="P:methylation"/>
    <property type="evidence" value="ECO:0007669"/>
    <property type="project" value="UniProtKB-KW"/>
</dbReference>
<keyword evidence="2" id="KW-0489">Methyltransferase</keyword>
<evidence type="ECO:0000313" key="3">
    <source>
        <dbReference type="Proteomes" id="UP000326711"/>
    </source>
</evidence>
<dbReference type="Gene3D" id="3.40.50.150">
    <property type="entry name" value="Vaccinia Virus protein VP39"/>
    <property type="match status" value="1"/>
</dbReference>
<reference evidence="3" key="1">
    <citation type="submission" date="2019-10" db="EMBL/GenBank/DDBJ databases">
        <title>Complete genome sequence of Corynebacterium urogenitalis DSM 108747, isolated from the genital tract of a cow.</title>
        <authorList>
            <person name="Ruckert C."/>
            <person name="Ballas P."/>
            <person name="Wagener K."/>
            <person name="Drillich M."/>
            <person name="Kaempfer P."/>
            <person name="Busse H.-J."/>
            <person name="Ehling-Schulz M."/>
        </authorList>
    </citation>
    <scope>NUCLEOTIDE SEQUENCE [LARGE SCALE GENOMIC DNA]</scope>
    <source>
        <strain evidence="3">LMM 1652</strain>
    </source>
</reference>
<dbReference type="KEGG" id="cuo:CUROG_06775"/>
<dbReference type="InterPro" id="IPR050320">
    <property type="entry name" value="N5-glutamine_MTase"/>
</dbReference>
<dbReference type="InterPro" id="IPR002052">
    <property type="entry name" value="DNA_methylase_N6_adenine_CS"/>
</dbReference>
<dbReference type="GO" id="GO:0008168">
    <property type="term" value="F:methyltransferase activity"/>
    <property type="evidence" value="ECO:0007669"/>
    <property type="project" value="UniProtKB-KW"/>
</dbReference>
<protein>
    <submittedName>
        <fullName evidence="2">Release factor glutamine methyltransferase</fullName>
        <ecNumber evidence="2">2.1.1.-</ecNumber>
    </submittedName>
</protein>
<keyword evidence="2" id="KW-0808">Transferase</keyword>
<evidence type="ECO:0000259" key="1">
    <source>
        <dbReference type="Pfam" id="PF17827"/>
    </source>
</evidence>
<dbReference type="PANTHER" id="PTHR18895">
    <property type="entry name" value="HEMK METHYLTRANSFERASE"/>
    <property type="match status" value="1"/>
</dbReference>
<sequence>MTSADSTRPTVSMAVRAGAQVLAAAGIDAPAVEARLLMSYALADSPAKGHPRVPLDSSALFMRGDEPAPAVFERWLRSRAERIPLQHIAGSAPFCGVDLLSGPEGFVPRPETELLVDWADRWLRTYWTERTTFELSRRLFSGHLTVVDVCSGPGTIALGLAHRLGTMAPATGADIEIIGLEIDHQAIELARANERQLRDRGLLASNIDVRFHRADVRDPSIVGRLGLVNSAQLVLSNPPYVPETAIDQGLISPEVMADPRTAVFAGSDGMELMDPLVRTMELLSAPVAALAIEHDDATGPLVRSILEEHKMLSVEQHRDLAERDRFVTARVQRDPGDIPRTRVWS</sequence>
<dbReference type="PANTHER" id="PTHR18895:SF74">
    <property type="entry name" value="MTRF1L RELEASE FACTOR GLUTAMINE METHYLTRANSFERASE"/>
    <property type="match status" value="1"/>
</dbReference>
<dbReference type="InterPro" id="IPR029063">
    <property type="entry name" value="SAM-dependent_MTases_sf"/>
</dbReference>
<dbReference type="EC" id="2.1.1.-" evidence="2"/>
<keyword evidence="3" id="KW-1185">Reference proteome</keyword>
<dbReference type="SUPFAM" id="SSF53335">
    <property type="entry name" value="S-adenosyl-L-methionine-dependent methyltransferases"/>
    <property type="match status" value="1"/>
</dbReference>
<gene>
    <name evidence="2" type="primary">prmC</name>
    <name evidence="2" type="ORF">CUROG_06775</name>
</gene>
<name>A0A5J6Z8I6_9CORY</name>